<dbReference type="InterPro" id="IPR015422">
    <property type="entry name" value="PyrdxlP-dep_Trfase_small"/>
</dbReference>
<dbReference type="PANTHER" id="PTHR46577:SF1">
    <property type="entry name" value="HTH-TYPE TRANSCRIPTIONAL REGULATORY PROTEIN GABR"/>
    <property type="match status" value="1"/>
</dbReference>
<feature type="domain" description="HTH gntR-type" evidence="11">
    <location>
        <begin position="16"/>
        <end position="84"/>
    </location>
</feature>
<dbReference type="Proteomes" id="UP000236151">
    <property type="component" value="Unassembled WGS sequence"/>
</dbReference>
<evidence type="ECO:0000256" key="4">
    <source>
        <dbReference type="ARBA" id="ARBA00011738"/>
    </source>
</evidence>
<evidence type="ECO:0000259" key="11">
    <source>
        <dbReference type="PROSITE" id="PS50949"/>
    </source>
</evidence>
<dbReference type="InterPro" id="IPR015421">
    <property type="entry name" value="PyrdxlP-dep_Trfase_major"/>
</dbReference>
<dbReference type="InterPro" id="IPR036388">
    <property type="entry name" value="WH-like_DNA-bd_sf"/>
</dbReference>
<dbReference type="GO" id="GO:0030170">
    <property type="term" value="F:pyridoxal phosphate binding"/>
    <property type="evidence" value="ECO:0007669"/>
    <property type="project" value="InterPro"/>
</dbReference>
<dbReference type="Gene3D" id="3.40.640.10">
    <property type="entry name" value="Type I PLP-dependent aspartate aminotransferase-like (Major domain)"/>
    <property type="match status" value="1"/>
</dbReference>
<evidence type="ECO:0000256" key="10">
    <source>
        <dbReference type="ARBA" id="ARBA00023163"/>
    </source>
</evidence>
<dbReference type="InterPro" id="IPR000524">
    <property type="entry name" value="Tscrpt_reg_HTH_GntR"/>
</dbReference>
<dbReference type="Gene3D" id="1.10.10.10">
    <property type="entry name" value="Winged helix-like DNA-binding domain superfamily/Winged helix DNA-binding domain"/>
    <property type="match status" value="1"/>
</dbReference>
<comment type="cofactor">
    <cofactor evidence="1">
        <name>pyridoxal 5'-phosphate</name>
        <dbReference type="ChEBI" id="CHEBI:597326"/>
    </cofactor>
</comment>
<evidence type="ECO:0000256" key="3">
    <source>
        <dbReference type="ARBA" id="ARBA00007441"/>
    </source>
</evidence>
<dbReference type="GO" id="GO:0003677">
    <property type="term" value="F:DNA binding"/>
    <property type="evidence" value="ECO:0007669"/>
    <property type="project" value="UniProtKB-KW"/>
</dbReference>
<comment type="caution">
    <text evidence="12">The sequence shown here is derived from an EMBL/GenBank/DDBJ whole genome shotgun (WGS) entry which is preliminary data.</text>
</comment>
<dbReference type="Gene3D" id="3.90.1150.10">
    <property type="entry name" value="Aspartate Aminotransferase, domain 1"/>
    <property type="match status" value="1"/>
</dbReference>
<evidence type="ECO:0000256" key="8">
    <source>
        <dbReference type="ARBA" id="ARBA00023015"/>
    </source>
</evidence>
<dbReference type="OrthoDB" id="9808770at2"/>
<evidence type="ECO:0000313" key="13">
    <source>
        <dbReference type="Proteomes" id="UP000236151"/>
    </source>
</evidence>
<dbReference type="RefSeq" id="WP_103081496.1">
    <property type="nucleotide sequence ID" value="NZ_CP021850.1"/>
</dbReference>
<dbReference type="Pfam" id="PF00392">
    <property type="entry name" value="GntR"/>
    <property type="match status" value="1"/>
</dbReference>
<keyword evidence="8" id="KW-0805">Transcription regulation</keyword>
<name>A0A2K2FJW3_9CLOT</name>
<comment type="subunit">
    <text evidence="4">Homodimer.</text>
</comment>
<keyword evidence="9" id="KW-0238">DNA-binding</keyword>
<comment type="similarity">
    <text evidence="3">Belongs to the class-I pyridoxal-phosphate-dependent aminotransferase family.</text>
</comment>
<dbReference type="AlphaFoldDB" id="A0A2K2FJW3"/>
<accession>A0A2K2FJW3</accession>
<evidence type="ECO:0000256" key="7">
    <source>
        <dbReference type="ARBA" id="ARBA00022898"/>
    </source>
</evidence>
<evidence type="ECO:0000256" key="9">
    <source>
        <dbReference type="ARBA" id="ARBA00023125"/>
    </source>
</evidence>
<keyword evidence="10" id="KW-0804">Transcription</keyword>
<dbReference type="GO" id="GO:0003700">
    <property type="term" value="F:DNA-binding transcription factor activity"/>
    <property type="evidence" value="ECO:0007669"/>
    <property type="project" value="InterPro"/>
</dbReference>
<dbReference type="InterPro" id="IPR051446">
    <property type="entry name" value="HTH_trans_reg/aminotransferase"/>
</dbReference>
<evidence type="ECO:0000313" key="12">
    <source>
        <dbReference type="EMBL" id="PNT99072.1"/>
    </source>
</evidence>
<protein>
    <submittedName>
        <fullName evidence="12">GntR family transcriptional regulator</fullName>
    </submittedName>
</protein>
<dbReference type="SUPFAM" id="SSF53383">
    <property type="entry name" value="PLP-dependent transferases"/>
    <property type="match status" value="1"/>
</dbReference>
<evidence type="ECO:0000256" key="1">
    <source>
        <dbReference type="ARBA" id="ARBA00001933"/>
    </source>
</evidence>
<keyword evidence="6" id="KW-0808">Transferase</keyword>
<reference evidence="13" key="1">
    <citation type="submission" date="2017-06" db="EMBL/GenBank/DDBJ databases">
        <title>Investigating the central metabolism of Clostridium thermosuccinogenes.</title>
        <authorList>
            <person name="Koendjbiharie J.G."/>
            <person name="Van Kranenburg R."/>
            <person name="Vriesendorp B."/>
        </authorList>
    </citation>
    <scope>NUCLEOTIDE SEQUENCE [LARGE SCALE GENOMIC DNA]</scope>
    <source>
        <strain evidence="13">DSM 5806</strain>
    </source>
</reference>
<keyword evidence="13" id="KW-1185">Reference proteome</keyword>
<dbReference type="SUPFAM" id="SSF46785">
    <property type="entry name" value="Winged helix' DNA-binding domain"/>
    <property type="match status" value="1"/>
</dbReference>
<dbReference type="CDD" id="cd00609">
    <property type="entry name" value="AAT_like"/>
    <property type="match status" value="1"/>
</dbReference>
<dbReference type="SMART" id="SM00345">
    <property type="entry name" value="HTH_GNTR"/>
    <property type="match status" value="1"/>
</dbReference>
<sequence>MLELFSSITIDKDSETPLYIQLYENIKKMIEGNILAPDMKLPSVRQLASSLHVNQITVVSALKLLQKDGFIYTRPGSGTYVEDLMSLPEDKNRDGSSIVADELYLQDDLPMIADGQINVSSKTINFASATPTPDLFPVEDFKAALNEVLDRDKGTAFAYQDSHGYYPLRECVAGMMQKAGINCTPGNVQIISGAQQGIDIISKAFLRQGDSVVTESPTYTGAIAVFRTRGAQIVDVELDEDGPNMELLEYSLKKFKPKLIYAIPSFHNPTGYTYSESKRKEMLNLAEKYDCYIIEDDYVSDLDFEGKNLLPLKARDKNNRVIFIKSFSKIFMPGLRLGFMIVPQDMRSNILEAKHTTDISTSGLIQRAFDTYIRKGYWDKHFKFMFDIYEERYFKTIKVLDECLPDGVHYTKPGGGLNIWLNMPYGFSVNSLFKQSAANDIAFAPGSIFYSSNSSKRMNSLRLSFASVYTDQIEPGINSLCRMIRTQQEKNISLRNMPIL</sequence>
<evidence type="ECO:0000256" key="2">
    <source>
        <dbReference type="ARBA" id="ARBA00005384"/>
    </source>
</evidence>
<evidence type="ECO:0000256" key="6">
    <source>
        <dbReference type="ARBA" id="ARBA00022679"/>
    </source>
</evidence>
<keyword evidence="7" id="KW-0663">Pyridoxal phosphate</keyword>
<evidence type="ECO:0000256" key="5">
    <source>
        <dbReference type="ARBA" id="ARBA00022576"/>
    </source>
</evidence>
<dbReference type="Pfam" id="PF00155">
    <property type="entry name" value="Aminotran_1_2"/>
    <property type="match status" value="1"/>
</dbReference>
<dbReference type="FunFam" id="3.40.640.10:FF:000053">
    <property type="entry name" value="Aminotransferase, class I"/>
    <property type="match status" value="1"/>
</dbReference>
<dbReference type="PROSITE" id="PS50949">
    <property type="entry name" value="HTH_GNTR"/>
    <property type="match status" value="1"/>
</dbReference>
<dbReference type="GO" id="GO:0008483">
    <property type="term" value="F:transaminase activity"/>
    <property type="evidence" value="ECO:0007669"/>
    <property type="project" value="UniProtKB-KW"/>
</dbReference>
<dbReference type="KEGG" id="cthd:CDO33_18285"/>
<gene>
    <name evidence="12" type="ORF">CDQ84_09460</name>
</gene>
<dbReference type="InterPro" id="IPR015424">
    <property type="entry name" value="PyrdxlP-dep_Trfase"/>
</dbReference>
<comment type="similarity">
    <text evidence="2">In the C-terminal section; belongs to the class-I pyridoxal-phosphate-dependent aminotransferase family.</text>
</comment>
<dbReference type="PANTHER" id="PTHR46577">
    <property type="entry name" value="HTH-TYPE TRANSCRIPTIONAL REGULATORY PROTEIN GABR"/>
    <property type="match status" value="1"/>
</dbReference>
<keyword evidence="5" id="KW-0032">Aminotransferase</keyword>
<dbReference type="CDD" id="cd07377">
    <property type="entry name" value="WHTH_GntR"/>
    <property type="match status" value="1"/>
</dbReference>
<dbReference type="EMBL" id="NIOJ01000021">
    <property type="protein sequence ID" value="PNT99072.1"/>
    <property type="molecule type" value="Genomic_DNA"/>
</dbReference>
<dbReference type="InterPro" id="IPR004839">
    <property type="entry name" value="Aminotransferase_I/II_large"/>
</dbReference>
<proteinExistence type="inferred from homology"/>
<dbReference type="InterPro" id="IPR036390">
    <property type="entry name" value="WH_DNA-bd_sf"/>
</dbReference>
<organism evidence="12 13">
    <name type="scientific">Clostridium thermosuccinogenes</name>
    <dbReference type="NCBI Taxonomy" id="84032"/>
    <lineage>
        <taxon>Bacteria</taxon>
        <taxon>Bacillati</taxon>
        <taxon>Bacillota</taxon>
        <taxon>Clostridia</taxon>
        <taxon>Eubacteriales</taxon>
        <taxon>Clostridiaceae</taxon>
        <taxon>Clostridium</taxon>
    </lineage>
</organism>